<feature type="non-terminal residue" evidence="2">
    <location>
        <position position="89"/>
    </location>
</feature>
<sequence>MHFKSLIVLMTLCSLDLATSAPVPESFFEILDGIKNGFRTALEAVCWSDNGCSIIRYCDKEIEIHGQNMESLFGACRLTWWFILGVIIL</sequence>
<keyword evidence="3" id="KW-1185">Reference proteome</keyword>
<evidence type="ECO:0000256" key="1">
    <source>
        <dbReference type="SAM" id="SignalP"/>
    </source>
</evidence>
<reference evidence="2 3" key="1">
    <citation type="journal article" date="2018" name="Nat. Ecol. Evol.">
        <title>Genomic signatures of mitonuclear coevolution across populations of Tigriopus californicus.</title>
        <authorList>
            <person name="Barreto F.S."/>
            <person name="Watson E.T."/>
            <person name="Lima T.G."/>
            <person name="Willett C.S."/>
            <person name="Edmands S."/>
            <person name="Li W."/>
            <person name="Burton R.S."/>
        </authorList>
    </citation>
    <scope>NUCLEOTIDE SEQUENCE [LARGE SCALE GENOMIC DNA]</scope>
    <source>
        <strain evidence="2 3">San Diego</strain>
    </source>
</reference>
<accession>A0A553P4I3</accession>
<dbReference type="EMBL" id="VCGU01000008">
    <property type="protein sequence ID" value="TRY72550.1"/>
    <property type="molecule type" value="Genomic_DNA"/>
</dbReference>
<keyword evidence="1" id="KW-0732">Signal</keyword>
<comment type="caution">
    <text evidence="2">The sequence shown here is derived from an EMBL/GenBank/DDBJ whole genome shotgun (WGS) entry which is preliminary data.</text>
</comment>
<evidence type="ECO:0000313" key="3">
    <source>
        <dbReference type="Proteomes" id="UP000318571"/>
    </source>
</evidence>
<proteinExistence type="predicted"/>
<gene>
    <name evidence="2" type="ORF">TCAL_13646</name>
</gene>
<dbReference type="AlphaFoldDB" id="A0A553P4I3"/>
<feature type="signal peptide" evidence="1">
    <location>
        <begin position="1"/>
        <end position="20"/>
    </location>
</feature>
<dbReference type="Proteomes" id="UP000318571">
    <property type="component" value="Chromosome 7"/>
</dbReference>
<organism evidence="2 3">
    <name type="scientific">Tigriopus californicus</name>
    <name type="common">Marine copepod</name>
    <dbReference type="NCBI Taxonomy" id="6832"/>
    <lineage>
        <taxon>Eukaryota</taxon>
        <taxon>Metazoa</taxon>
        <taxon>Ecdysozoa</taxon>
        <taxon>Arthropoda</taxon>
        <taxon>Crustacea</taxon>
        <taxon>Multicrustacea</taxon>
        <taxon>Hexanauplia</taxon>
        <taxon>Copepoda</taxon>
        <taxon>Harpacticoida</taxon>
        <taxon>Harpacticidae</taxon>
        <taxon>Tigriopus</taxon>
    </lineage>
</organism>
<feature type="chain" id="PRO_5021724800" evidence="1">
    <location>
        <begin position="21"/>
        <end position="89"/>
    </location>
</feature>
<name>A0A553P4I3_TIGCA</name>
<protein>
    <submittedName>
        <fullName evidence="2">Uncharacterized protein</fullName>
    </submittedName>
</protein>
<evidence type="ECO:0000313" key="2">
    <source>
        <dbReference type="EMBL" id="TRY72550.1"/>
    </source>
</evidence>